<reference evidence="2 3" key="1">
    <citation type="submission" date="2018-10" db="EMBL/GenBank/DDBJ databases">
        <title>A high-quality apple genome assembly.</title>
        <authorList>
            <person name="Hu J."/>
        </authorList>
    </citation>
    <scope>NUCLEOTIDE SEQUENCE [LARGE SCALE GENOMIC DNA]</scope>
    <source>
        <strain evidence="3">cv. HFTH1</strain>
        <tissue evidence="2">Young leaf</tissue>
    </source>
</reference>
<name>A0A498HH33_MALDO</name>
<dbReference type="AlphaFoldDB" id="A0A498HH33"/>
<dbReference type="GO" id="GO:0005975">
    <property type="term" value="P:carbohydrate metabolic process"/>
    <property type="evidence" value="ECO:0007669"/>
    <property type="project" value="InterPro"/>
</dbReference>
<feature type="compositionally biased region" description="Low complexity" evidence="1">
    <location>
        <begin position="26"/>
        <end position="43"/>
    </location>
</feature>
<sequence>MANWCLRTSTSRYPPDRQKTPPCTASERTLSRTGSSSTRTIHTPSSPLKSRRSISTLICTGPTRFYMDLQNVGNEAYAHSVMLINSNGMDVFYRGTSLTYKVIGSVFDFYFFAGPTPLGVVDQDTAFIGRPARMPYWSLGMFCFLPSALPSLTYSVIPTSSFRLKALDVCKARRASSLSSTSWENVWRWTNDHQEDVIKDGGNEVLFDDQITKRRTTRSGSDSHALPRRSYHWSFLYVYIRNTSSRTILDPSSLQLDLVLNEKAPPGINFLPLLLAARQRKDIVFGAKKRGLLSYNEGDGHGIGREGKGEGGVRLAKRVVGLIFPP</sequence>
<dbReference type="STRING" id="3750.A0A498HH33"/>
<dbReference type="SUPFAM" id="SSF74650">
    <property type="entry name" value="Galactose mutarotase-like"/>
    <property type="match status" value="1"/>
</dbReference>
<evidence type="ECO:0000313" key="2">
    <source>
        <dbReference type="EMBL" id="RXH68431.1"/>
    </source>
</evidence>
<dbReference type="InterPro" id="IPR011013">
    <property type="entry name" value="Gal_mutarotase_sf_dom"/>
</dbReference>
<dbReference type="PANTHER" id="PTHR22762:SF127">
    <property type="entry name" value="ALPHA-XYLOSIDASE 1-RELATED"/>
    <property type="match status" value="1"/>
</dbReference>
<proteinExistence type="predicted"/>
<evidence type="ECO:0008006" key="4">
    <source>
        <dbReference type="Google" id="ProtNLM"/>
    </source>
</evidence>
<dbReference type="PANTHER" id="PTHR22762">
    <property type="entry name" value="ALPHA-GLUCOSIDASE"/>
    <property type="match status" value="1"/>
</dbReference>
<dbReference type="EMBL" id="RDQH01000343">
    <property type="protein sequence ID" value="RXH68431.1"/>
    <property type="molecule type" value="Genomic_DNA"/>
</dbReference>
<dbReference type="CDD" id="cd14752">
    <property type="entry name" value="GH31_N"/>
    <property type="match status" value="1"/>
</dbReference>
<dbReference type="GO" id="GO:0004553">
    <property type="term" value="F:hydrolase activity, hydrolyzing O-glycosyl compounds"/>
    <property type="evidence" value="ECO:0007669"/>
    <property type="project" value="TreeGrafter"/>
</dbReference>
<accession>A0A498HH33</accession>
<gene>
    <name evidence="2" type="ORF">DVH24_030764</name>
</gene>
<feature type="compositionally biased region" description="Polar residues" evidence="1">
    <location>
        <begin position="1"/>
        <end position="12"/>
    </location>
</feature>
<protein>
    <recommendedName>
        <fullName evidence="4">Glycoside hydrolase family 31 N-terminal domain-containing protein</fullName>
    </recommendedName>
</protein>
<keyword evidence="3" id="KW-1185">Reference proteome</keyword>
<comment type="caution">
    <text evidence="2">The sequence shown here is derived from an EMBL/GenBank/DDBJ whole genome shotgun (WGS) entry which is preliminary data.</text>
</comment>
<evidence type="ECO:0000256" key="1">
    <source>
        <dbReference type="SAM" id="MobiDB-lite"/>
    </source>
</evidence>
<dbReference type="Gene3D" id="2.60.40.1760">
    <property type="entry name" value="glycosyl hydrolase (family 31)"/>
    <property type="match status" value="1"/>
</dbReference>
<dbReference type="Proteomes" id="UP000290289">
    <property type="component" value="Chromosome 17"/>
</dbReference>
<evidence type="ECO:0000313" key="3">
    <source>
        <dbReference type="Proteomes" id="UP000290289"/>
    </source>
</evidence>
<feature type="region of interest" description="Disordered" evidence="1">
    <location>
        <begin position="1"/>
        <end position="49"/>
    </location>
</feature>
<dbReference type="GO" id="GO:0030246">
    <property type="term" value="F:carbohydrate binding"/>
    <property type="evidence" value="ECO:0007669"/>
    <property type="project" value="InterPro"/>
</dbReference>
<organism evidence="2 3">
    <name type="scientific">Malus domestica</name>
    <name type="common">Apple</name>
    <name type="synonym">Pyrus malus</name>
    <dbReference type="NCBI Taxonomy" id="3750"/>
    <lineage>
        <taxon>Eukaryota</taxon>
        <taxon>Viridiplantae</taxon>
        <taxon>Streptophyta</taxon>
        <taxon>Embryophyta</taxon>
        <taxon>Tracheophyta</taxon>
        <taxon>Spermatophyta</taxon>
        <taxon>Magnoliopsida</taxon>
        <taxon>eudicotyledons</taxon>
        <taxon>Gunneridae</taxon>
        <taxon>Pentapetalae</taxon>
        <taxon>rosids</taxon>
        <taxon>fabids</taxon>
        <taxon>Rosales</taxon>
        <taxon>Rosaceae</taxon>
        <taxon>Amygdaloideae</taxon>
        <taxon>Maleae</taxon>
        <taxon>Malus</taxon>
    </lineage>
</organism>